<dbReference type="PANTHER" id="PTHR30126">
    <property type="entry name" value="HTH-TYPE TRANSCRIPTIONAL REGULATOR"/>
    <property type="match status" value="1"/>
</dbReference>
<dbReference type="InterPro" id="IPR000847">
    <property type="entry name" value="LysR_HTH_N"/>
</dbReference>
<accession>A0A0R1VF47</accession>
<dbReference type="Gene3D" id="1.10.10.10">
    <property type="entry name" value="Winged helix-like DNA-binding domain superfamily/Winged helix DNA-binding domain"/>
    <property type="match status" value="1"/>
</dbReference>
<keyword evidence="3" id="KW-0238">DNA-binding</keyword>
<dbReference type="PROSITE" id="PS50931">
    <property type="entry name" value="HTH_LYSR"/>
    <property type="match status" value="1"/>
</dbReference>
<name>A0A0R1VF47_9LACO</name>
<comment type="similarity">
    <text evidence="1">Belongs to the LysR transcriptional regulatory family.</text>
</comment>
<dbReference type="RefSeq" id="WP_056937527.1">
    <property type="nucleotide sequence ID" value="NZ_AZFN01000015.1"/>
</dbReference>
<gene>
    <name evidence="6" type="ORF">FC60_GL000477</name>
</gene>
<comment type="caution">
    <text evidence="6">The sequence shown here is derived from an EMBL/GenBank/DDBJ whole genome shotgun (WGS) entry which is preliminary data.</text>
</comment>
<dbReference type="Gene3D" id="3.40.190.290">
    <property type="match status" value="1"/>
</dbReference>
<proteinExistence type="inferred from homology"/>
<dbReference type="PATRIC" id="fig|1423749.3.peg.479"/>
<evidence type="ECO:0000256" key="1">
    <source>
        <dbReference type="ARBA" id="ARBA00009437"/>
    </source>
</evidence>
<evidence type="ECO:0000313" key="7">
    <source>
        <dbReference type="Proteomes" id="UP000051739"/>
    </source>
</evidence>
<feature type="domain" description="HTH lysR-type" evidence="5">
    <location>
        <begin position="1"/>
        <end position="58"/>
    </location>
</feature>
<dbReference type="GO" id="GO:0003700">
    <property type="term" value="F:DNA-binding transcription factor activity"/>
    <property type="evidence" value="ECO:0007669"/>
    <property type="project" value="InterPro"/>
</dbReference>
<dbReference type="InterPro" id="IPR036390">
    <property type="entry name" value="WH_DNA-bd_sf"/>
</dbReference>
<reference evidence="6 7" key="1">
    <citation type="journal article" date="2015" name="Genome Announc.">
        <title>Expanding the biotechnology potential of lactobacilli through comparative genomics of 213 strains and associated genera.</title>
        <authorList>
            <person name="Sun Z."/>
            <person name="Harris H.M."/>
            <person name="McCann A."/>
            <person name="Guo C."/>
            <person name="Argimon S."/>
            <person name="Zhang W."/>
            <person name="Yang X."/>
            <person name="Jeffery I.B."/>
            <person name="Cooney J.C."/>
            <person name="Kagawa T.F."/>
            <person name="Liu W."/>
            <person name="Song Y."/>
            <person name="Salvetti E."/>
            <person name="Wrobel A."/>
            <person name="Rasinkangas P."/>
            <person name="Parkhill J."/>
            <person name="Rea M.C."/>
            <person name="O'Sullivan O."/>
            <person name="Ritari J."/>
            <person name="Douillard F.P."/>
            <person name="Paul Ross R."/>
            <person name="Yang R."/>
            <person name="Briner A.E."/>
            <person name="Felis G.E."/>
            <person name="de Vos W.M."/>
            <person name="Barrangou R."/>
            <person name="Klaenhammer T.R."/>
            <person name="Caufield P.W."/>
            <person name="Cui Y."/>
            <person name="Zhang H."/>
            <person name="O'Toole P.W."/>
        </authorList>
    </citation>
    <scope>NUCLEOTIDE SEQUENCE [LARGE SCALE GENOMIC DNA]</scope>
    <source>
        <strain evidence="6 7">DSM 16045</strain>
    </source>
</reference>
<dbReference type="Pfam" id="PF00126">
    <property type="entry name" value="HTH_1"/>
    <property type="match status" value="1"/>
</dbReference>
<evidence type="ECO:0000256" key="4">
    <source>
        <dbReference type="ARBA" id="ARBA00023163"/>
    </source>
</evidence>
<dbReference type="InterPro" id="IPR005119">
    <property type="entry name" value="LysR_subst-bd"/>
</dbReference>
<protein>
    <submittedName>
        <fullName evidence="6">Transcription regulator</fullName>
    </submittedName>
</protein>
<organism evidence="6 7">
    <name type="scientific">Limosilactobacillus gastricus DSM 16045</name>
    <dbReference type="NCBI Taxonomy" id="1423749"/>
    <lineage>
        <taxon>Bacteria</taxon>
        <taxon>Bacillati</taxon>
        <taxon>Bacillota</taxon>
        <taxon>Bacilli</taxon>
        <taxon>Lactobacillales</taxon>
        <taxon>Lactobacillaceae</taxon>
        <taxon>Limosilactobacillus</taxon>
    </lineage>
</organism>
<dbReference type="FunFam" id="1.10.10.10:FF:000001">
    <property type="entry name" value="LysR family transcriptional regulator"/>
    <property type="match status" value="1"/>
</dbReference>
<evidence type="ECO:0000256" key="3">
    <source>
        <dbReference type="ARBA" id="ARBA00023125"/>
    </source>
</evidence>
<evidence type="ECO:0000313" key="6">
    <source>
        <dbReference type="EMBL" id="KRM01683.1"/>
    </source>
</evidence>
<dbReference type="Pfam" id="PF03466">
    <property type="entry name" value="LysR_substrate"/>
    <property type="match status" value="1"/>
</dbReference>
<dbReference type="AlphaFoldDB" id="A0A0R1VF47"/>
<dbReference type="Proteomes" id="UP000051739">
    <property type="component" value="Unassembled WGS sequence"/>
</dbReference>
<dbReference type="CDD" id="cd05466">
    <property type="entry name" value="PBP2_LTTR_substrate"/>
    <property type="match status" value="1"/>
</dbReference>
<dbReference type="SUPFAM" id="SSF53850">
    <property type="entry name" value="Periplasmic binding protein-like II"/>
    <property type="match status" value="1"/>
</dbReference>
<sequence>MDTNNLRTFISVVKSGSFTKTAEQNFMSSTAVMKQINRLEKELDLKLFERSSTGVTLTPGGEIFQKYAKKVISLTDEVYVECHKTGETIQTLRLGTSLLHPSTPFMETWNQVKGQLPNYQLQIVQLPGDLTASNREYSMLGRECDLMIGTFDQATTRSLVQAIPLGTYQFGIAVRSDNPLATQEKVSIEELRDQTLLMVPPGISEKNDQLCQQILATNPNISIEYTIGRYDINVFNQAVDENVALINLTPWKNIHPNLVTLPLETNIKVEYGILAEKHPNNKVKVFIQMIRQLLG</sequence>
<evidence type="ECO:0000259" key="5">
    <source>
        <dbReference type="PROSITE" id="PS50931"/>
    </source>
</evidence>
<keyword evidence="4" id="KW-0804">Transcription</keyword>
<dbReference type="GO" id="GO:0000976">
    <property type="term" value="F:transcription cis-regulatory region binding"/>
    <property type="evidence" value="ECO:0007669"/>
    <property type="project" value="TreeGrafter"/>
</dbReference>
<dbReference type="PANTHER" id="PTHR30126:SF40">
    <property type="entry name" value="HTH-TYPE TRANSCRIPTIONAL REGULATOR GLTR"/>
    <property type="match status" value="1"/>
</dbReference>
<dbReference type="InterPro" id="IPR036388">
    <property type="entry name" value="WH-like_DNA-bd_sf"/>
</dbReference>
<keyword evidence="2" id="KW-0805">Transcription regulation</keyword>
<dbReference type="SUPFAM" id="SSF46785">
    <property type="entry name" value="Winged helix' DNA-binding domain"/>
    <property type="match status" value="1"/>
</dbReference>
<keyword evidence="7" id="KW-1185">Reference proteome</keyword>
<dbReference type="EMBL" id="AZFN01000015">
    <property type="protein sequence ID" value="KRM01683.1"/>
    <property type="molecule type" value="Genomic_DNA"/>
</dbReference>
<evidence type="ECO:0000256" key="2">
    <source>
        <dbReference type="ARBA" id="ARBA00023015"/>
    </source>
</evidence>